<accession>A0ABQ5H7F7</accession>
<sequence length="213" mass="23311">MSKKLSEPDSTSRCVMTSCLSASEKAFSSKRSLGNHRPCEWFLLGIERKIAFSKSTALPPISSIKGWDAPPLGVNGCAGVKTKLFQILSIFVDWLDKDASGFLRNLYQTHYVNMIETVSSTAESTSVWVEFFDEARLSVTYRILAPSEITVVEGEPMAFSGVGASRSINRRTSVGSGSFTRAERLRPGPVKIRYALLGGCSSTPKLYLDLLSP</sequence>
<organism evidence="1 2">
    <name type="scientific">Tanacetum coccineum</name>
    <dbReference type="NCBI Taxonomy" id="301880"/>
    <lineage>
        <taxon>Eukaryota</taxon>
        <taxon>Viridiplantae</taxon>
        <taxon>Streptophyta</taxon>
        <taxon>Embryophyta</taxon>
        <taxon>Tracheophyta</taxon>
        <taxon>Spermatophyta</taxon>
        <taxon>Magnoliopsida</taxon>
        <taxon>eudicotyledons</taxon>
        <taxon>Gunneridae</taxon>
        <taxon>Pentapetalae</taxon>
        <taxon>asterids</taxon>
        <taxon>campanulids</taxon>
        <taxon>Asterales</taxon>
        <taxon>Asteraceae</taxon>
        <taxon>Asteroideae</taxon>
        <taxon>Anthemideae</taxon>
        <taxon>Anthemidinae</taxon>
        <taxon>Tanacetum</taxon>
    </lineage>
</organism>
<comment type="caution">
    <text evidence="1">The sequence shown here is derived from an EMBL/GenBank/DDBJ whole genome shotgun (WGS) entry which is preliminary data.</text>
</comment>
<dbReference type="Proteomes" id="UP001151760">
    <property type="component" value="Unassembled WGS sequence"/>
</dbReference>
<dbReference type="EMBL" id="BQNB010019252">
    <property type="protein sequence ID" value="GJT83324.1"/>
    <property type="molecule type" value="Genomic_DNA"/>
</dbReference>
<evidence type="ECO:0000313" key="2">
    <source>
        <dbReference type="Proteomes" id="UP001151760"/>
    </source>
</evidence>
<protein>
    <submittedName>
        <fullName evidence="1">Uncharacterized protein</fullName>
    </submittedName>
</protein>
<evidence type="ECO:0000313" key="1">
    <source>
        <dbReference type="EMBL" id="GJT83324.1"/>
    </source>
</evidence>
<name>A0ABQ5H7F7_9ASTR</name>
<proteinExistence type="predicted"/>
<keyword evidence="2" id="KW-1185">Reference proteome</keyword>
<gene>
    <name evidence="1" type="ORF">Tco_1057666</name>
</gene>
<reference evidence="1" key="2">
    <citation type="submission" date="2022-01" db="EMBL/GenBank/DDBJ databases">
        <authorList>
            <person name="Yamashiro T."/>
            <person name="Shiraishi A."/>
            <person name="Satake H."/>
            <person name="Nakayama K."/>
        </authorList>
    </citation>
    <scope>NUCLEOTIDE SEQUENCE</scope>
</reference>
<reference evidence="1" key="1">
    <citation type="journal article" date="2022" name="Int. J. Mol. Sci.">
        <title>Draft Genome of Tanacetum Coccineum: Genomic Comparison of Closely Related Tanacetum-Family Plants.</title>
        <authorList>
            <person name="Yamashiro T."/>
            <person name="Shiraishi A."/>
            <person name="Nakayama K."/>
            <person name="Satake H."/>
        </authorList>
    </citation>
    <scope>NUCLEOTIDE SEQUENCE</scope>
</reference>